<dbReference type="InterPro" id="IPR003870">
    <property type="entry name" value="DUF222"/>
</dbReference>
<dbReference type="EMBL" id="AP012204">
    <property type="protein sequence ID" value="BAK34526.1"/>
    <property type="molecule type" value="Genomic_DNA"/>
</dbReference>
<evidence type="ECO:0000256" key="1">
    <source>
        <dbReference type="SAM" id="MobiDB-lite"/>
    </source>
</evidence>
<dbReference type="STRING" id="1032480.MLP_15120"/>
<name>F5XQM6_MICPN</name>
<feature type="compositionally biased region" description="Low complexity" evidence="1">
    <location>
        <begin position="412"/>
        <end position="421"/>
    </location>
</feature>
<feature type="region of interest" description="Disordered" evidence="1">
    <location>
        <begin position="180"/>
        <end position="200"/>
    </location>
</feature>
<gene>
    <name evidence="3" type="ordered locus">MLP_15120</name>
</gene>
<dbReference type="RefSeq" id="WP_013862409.1">
    <property type="nucleotide sequence ID" value="NC_015635.1"/>
</dbReference>
<dbReference type="OrthoDB" id="5241234at2"/>
<dbReference type="AlphaFoldDB" id="F5XQM6"/>
<dbReference type="Proteomes" id="UP000007947">
    <property type="component" value="Chromosome"/>
</dbReference>
<dbReference type="KEGG" id="mph:MLP_15120"/>
<reference evidence="3 4" key="1">
    <citation type="submission" date="2011-05" db="EMBL/GenBank/DDBJ databases">
        <title>Whole genome sequence of Microlunatus phosphovorus NM-1.</title>
        <authorList>
            <person name="Hosoyama A."/>
            <person name="Sasaki K."/>
            <person name="Harada T."/>
            <person name="Igarashi R."/>
            <person name="Kawakoshi A."/>
            <person name="Sasagawa M."/>
            <person name="Fukada J."/>
            <person name="Nakamura S."/>
            <person name="Katano Y."/>
            <person name="Hanada S."/>
            <person name="Kamagata Y."/>
            <person name="Nakamura N."/>
            <person name="Yamazaki S."/>
            <person name="Fujita N."/>
        </authorList>
    </citation>
    <scope>NUCLEOTIDE SEQUENCE [LARGE SCALE GENOMIC DNA]</scope>
    <source>
        <strain evidence="4">ATCC 700054 / DSM 10555 / JCM 9379 / NBRC 101784 / NCIMB 13414 / VKM Ac-1990 / NM-1</strain>
    </source>
</reference>
<feature type="domain" description="DUF222" evidence="2">
    <location>
        <begin position="51"/>
        <end position="352"/>
    </location>
</feature>
<evidence type="ECO:0000259" key="2">
    <source>
        <dbReference type="Pfam" id="PF02720"/>
    </source>
</evidence>
<proteinExistence type="predicted"/>
<evidence type="ECO:0000313" key="4">
    <source>
        <dbReference type="Proteomes" id="UP000007947"/>
    </source>
</evidence>
<accession>F5XQM6</accession>
<dbReference type="InterPro" id="IPR003615">
    <property type="entry name" value="HNH_nuc"/>
</dbReference>
<dbReference type="Pfam" id="PF02720">
    <property type="entry name" value="DUF222"/>
    <property type="match status" value="1"/>
</dbReference>
<dbReference type="eggNOG" id="COG1403">
    <property type="taxonomic scope" value="Bacteria"/>
</dbReference>
<sequence length="430" mass="47090">MSAAQVFESIEVVDDTVLRLRETGAWLVALVEGRDTGEPVSEAVRIDRIAALERLQASLEAAKSVEMVAFARSRAIRQVTQGIHPKKSERGIADEIALACRVSPTEGSRRLHAARDLVLDMPATLDLLAHGQINAGTARRVTEQLSHLDRSARSQVDAALAKQHLDRKSPKEAAAAAQRAAYRADPVGSTARAAKARKDRRVTLRPAPDTMSLLTGLLPVEQGVACLAALNEAVRQAKATGDDRTRGQIMADTMVARLTGQESAEDTKAEVGIVMPLGSLLDPDDPTPADIPGYGPIPAGLARELIENAKARGWWRRLFTRPTRDGGQLVVDLDQRRRRFTGWLAELIRWRDWTCRDPYCDAPIRHLDHIRRHSDGGPTSGTNGRGVCERGNYVRELPDWTVRVLDSDTHTVETTTPTGHTYVSNPPEPP</sequence>
<dbReference type="CDD" id="cd00085">
    <property type="entry name" value="HNHc"/>
    <property type="match status" value="1"/>
</dbReference>
<protein>
    <recommendedName>
        <fullName evidence="2">DUF222 domain-containing protein</fullName>
    </recommendedName>
</protein>
<organism evidence="3 4">
    <name type="scientific">Microlunatus phosphovorus (strain ATCC 700054 / DSM 10555 / JCM 9379 / NBRC 101784 / NCIMB 13414 / VKM Ac-1990 / NM-1)</name>
    <dbReference type="NCBI Taxonomy" id="1032480"/>
    <lineage>
        <taxon>Bacteria</taxon>
        <taxon>Bacillati</taxon>
        <taxon>Actinomycetota</taxon>
        <taxon>Actinomycetes</taxon>
        <taxon>Propionibacteriales</taxon>
        <taxon>Propionibacteriaceae</taxon>
        <taxon>Microlunatus</taxon>
    </lineage>
</organism>
<dbReference type="HOGENOM" id="CLU_021786_0_1_11"/>
<evidence type="ECO:0000313" key="3">
    <source>
        <dbReference type="EMBL" id="BAK34526.1"/>
    </source>
</evidence>
<feature type="region of interest" description="Disordered" evidence="1">
    <location>
        <begin position="408"/>
        <end position="430"/>
    </location>
</feature>
<keyword evidence="4" id="KW-1185">Reference proteome</keyword>